<dbReference type="SMART" id="SM00448">
    <property type="entry name" value="REC"/>
    <property type="match status" value="1"/>
</dbReference>
<dbReference type="InterPro" id="IPR001789">
    <property type="entry name" value="Sig_transdc_resp-reg_receiver"/>
</dbReference>
<evidence type="ECO:0000256" key="3">
    <source>
        <dbReference type="HAMAP-Rule" id="MF_00099"/>
    </source>
</evidence>
<keyword evidence="3 4" id="KW-0145">Chemotaxis</keyword>
<comment type="catalytic activity">
    <reaction evidence="2 3">
        <text>[protein]-L-glutamate 5-O-methyl ester + H2O = L-glutamyl-[protein] + methanol + H(+)</text>
        <dbReference type="Rhea" id="RHEA:23236"/>
        <dbReference type="Rhea" id="RHEA-COMP:10208"/>
        <dbReference type="Rhea" id="RHEA-COMP:10311"/>
        <dbReference type="ChEBI" id="CHEBI:15377"/>
        <dbReference type="ChEBI" id="CHEBI:15378"/>
        <dbReference type="ChEBI" id="CHEBI:17790"/>
        <dbReference type="ChEBI" id="CHEBI:29973"/>
        <dbReference type="ChEBI" id="CHEBI:82795"/>
        <dbReference type="EC" id="3.1.1.61"/>
    </reaction>
</comment>
<dbReference type="Gene3D" id="3.40.50.180">
    <property type="entry name" value="Methylesterase CheB, C-terminal domain"/>
    <property type="match status" value="1"/>
</dbReference>
<evidence type="ECO:0000313" key="9">
    <source>
        <dbReference type="Proteomes" id="UP000570361"/>
    </source>
</evidence>
<feature type="domain" description="CheB-type methylesterase" evidence="7">
    <location>
        <begin position="149"/>
        <end position="344"/>
    </location>
</feature>
<feature type="active site" evidence="3 4">
    <location>
        <position position="193"/>
    </location>
</feature>
<dbReference type="HAMAP" id="MF_00099">
    <property type="entry name" value="CheB_chemtxs"/>
    <property type="match status" value="1"/>
</dbReference>
<keyword evidence="3 5" id="KW-0597">Phosphoprotein</keyword>
<dbReference type="Gene3D" id="3.40.50.2300">
    <property type="match status" value="1"/>
</dbReference>
<dbReference type="EMBL" id="JACHXK010000017">
    <property type="protein sequence ID" value="MBB3113271.1"/>
    <property type="molecule type" value="Genomic_DNA"/>
</dbReference>
<dbReference type="InterPro" id="IPR000673">
    <property type="entry name" value="Sig_transdc_resp-reg_Me-estase"/>
</dbReference>
<reference evidence="8 9" key="1">
    <citation type="submission" date="2020-08" db="EMBL/GenBank/DDBJ databases">
        <title>Genomic Encyclopedia of Type Strains, Phase III (KMG-III): the genomes of soil and plant-associated and newly described type strains.</title>
        <authorList>
            <person name="Whitman W."/>
        </authorList>
    </citation>
    <scope>NUCLEOTIDE SEQUENCE [LARGE SCALE GENOMIC DNA]</scope>
    <source>
        <strain evidence="8 9">CECT 5862</strain>
    </source>
</reference>
<dbReference type="SUPFAM" id="SSF52172">
    <property type="entry name" value="CheY-like"/>
    <property type="match status" value="1"/>
</dbReference>
<keyword evidence="9" id="KW-1185">Reference proteome</keyword>
<dbReference type="Proteomes" id="UP000570361">
    <property type="component" value="Unassembled WGS sequence"/>
</dbReference>
<evidence type="ECO:0000313" key="8">
    <source>
        <dbReference type="EMBL" id="MBB3113271.1"/>
    </source>
</evidence>
<evidence type="ECO:0000256" key="5">
    <source>
        <dbReference type="PROSITE-ProRule" id="PRU00169"/>
    </source>
</evidence>
<dbReference type="GO" id="GO:0006935">
    <property type="term" value="P:chemotaxis"/>
    <property type="evidence" value="ECO:0007669"/>
    <property type="project" value="UniProtKB-UniRule"/>
</dbReference>
<dbReference type="GO" id="GO:0008984">
    <property type="term" value="F:protein-glutamate methylesterase activity"/>
    <property type="evidence" value="ECO:0007669"/>
    <property type="project" value="UniProtKB-UniRule"/>
</dbReference>
<gene>
    <name evidence="3" type="primary">cheB</name>
    <name evidence="8" type="ORF">FHS18_005374</name>
</gene>
<feature type="domain" description="Response regulatory" evidence="6">
    <location>
        <begin position="5"/>
        <end position="122"/>
    </location>
</feature>
<feature type="active site" evidence="3 4">
    <location>
        <position position="289"/>
    </location>
</feature>
<comment type="PTM">
    <text evidence="3">Phosphorylated by CheA. Phosphorylation of the N-terminal regulatory domain activates the methylesterase activity.</text>
</comment>
<dbReference type="PROSITE" id="PS50110">
    <property type="entry name" value="RESPONSE_REGULATORY"/>
    <property type="match status" value="1"/>
</dbReference>
<keyword evidence="3" id="KW-0963">Cytoplasm</keyword>
<dbReference type="NCBIfam" id="NF001965">
    <property type="entry name" value="PRK00742.1"/>
    <property type="match status" value="1"/>
</dbReference>
<dbReference type="Pfam" id="PF01339">
    <property type="entry name" value="CheB_methylest"/>
    <property type="match status" value="1"/>
</dbReference>
<protein>
    <recommendedName>
        <fullName evidence="3">Protein-glutamate methylesterase/protein-glutamine glutaminase</fullName>
        <ecNumber evidence="3">3.1.1.61</ecNumber>
        <ecNumber evidence="3">3.5.1.44</ecNumber>
    </recommendedName>
</protein>
<sequence length="344" mass="36987">MKQYGVLIVDDSAFMRRAIGLLFEQDPQFYVVGIARNGEEAVEKAARFKPDVITMDIEMPEVDGIAALEQIMLRTPCPVVMLSTQTGEGTVASLRALELGAVDFFLKSTLLQDPVSPDHIREFLQRVKAAASARLPNAEMKPVSLPPKPVPSVKSGSIDLVVIGTSTGGPSALQTILPRFPADFSAAVIVVQHMPPGFTKPLADRFDGFCQLSVKEAEEGDVVKPGIIYIAPAGFQTVIAKAGIGRYVLHLESESDKLYKPSVDVTLASAAVHYGDRLLTAVLTGMGNDGLEGCQDVKANKGHVLVEAECSCIVYGMPKVVFEAGLADQQAALPQMYDLIRLYV</sequence>
<dbReference type="AlphaFoldDB" id="A0A7W5B3X4"/>
<organism evidence="8 9">
    <name type="scientific">Paenibacillus phyllosphaerae</name>
    <dbReference type="NCBI Taxonomy" id="274593"/>
    <lineage>
        <taxon>Bacteria</taxon>
        <taxon>Bacillati</taxon>
        <taxon>Bacillota</taxon>
        <taxon>Bacilli</taxon>
        <taxon>Bacillales</taxon>
        <taxon>Paenibacillaceae</taxon>
        <taxon>Paenibacillus</taxon>
    </lineage>
</organism>
<dbReference type="CDD" id="cd16432">
    <property type="entry name" value="CheB_Rec"/>
    <property type="match status" value="1"/>
</dbReference>
<evidence type="ECO:0000256" key="2">
    <source>
        <dbReference type="ARBA" id="ARBA00048267"/>
    </source>
</evidence>
<keyword evidence="1 3" id="KW-0378">Hydrolase</keyword>
<dbReference type="InterPro" id="IPR011006">
    <property type="entry name" value="CheY-like_superfamily"/>
</dbReference>
<dbReference type="EC" id="3.5.1.44" evidence="3"/>
<proteinExistence type="inferred from homology"/>
<dbReference type="InterPro" id="IPR035909">
    <property type="entry name" value="CheB_C"/>
</dbReference>
<name>A0A7W5B3X4_9BACL</name>
<comment type="caution">
    <text evidence="8">The sequence shown here is derived from an EMBL/GenBank/DDBJ whole genome shotgun (WGS) entry which is preliminary data.</text>
</comment>
<comment type="domain">
    <text evidence="3">Contains a C-terminal catalytic domain, and an N-terminal region which modulates catalytic activity.</text>
</comment>
<dbReference type="Pfam" id="PF00072">
    <property type="entry name" value="Response_reg"/>
    <property type="match status" value="1"/>
</dbReference>
<comment type="function">
    <text evidence="3">Involved in chemotaxis. Part of a chemotaxis signal transduction system that modulates chemotaxis in response to various stimuli. Catalyzes the demethylation of specific methylglutamate residues introduced into the chemoreceptors (methyl-accepting chemotaxis proteins or MCP) by CheR. Also mediates the irreversible deamidation of specific glutamine residues to glutamic acid.</text>
</comment>
<dbReference type="PIRSF" id="PIRSF000876">
    <property type="entry name" value="RR_chemtxs_CheB"/>
    <property type="match status" value="1"/>
</dbReference>
<evidence type="ECO:0000256" key="4">
    <source>
        <dbReference type="PROSITE-ProRule" id="PRU00050"/>
    </source>
</evidence>
<dbReference type="GO" id="GO:0050568">
    <property type="term" value="F:protein-glutamine glutaminase activity"/>
    <property type="evidence" value="ECO:0007669"/>
    <property type="project" value="UniProtKB-UniRule"/>
</dbReference>
<dbReference type="InterPro" id="IPR008248">
    <property type="entry name" value="CheB-like"/>
</dbReference>
<evidence type="ECO:0000259" key="7">
    <source>
        <dbReference type="PROSITE" id="PS50122"/>
    </source>
</evidence>
<feature type="modified residue" description="4-aspartylphosphate" evidence="3 5">
    <location>
        <position position="56"/>
    </location>
</feature>
<evidence type="ECO:0000259" key="6">
    <source>
        <dbReference type="PROSITE" id="PS50110"/>
    </source>
</evidence>
<dbReference type="EC" id="3.1.1.61" evidence="3"/>
<accession>A0A7W5B3X4</accession>
<feature type="active site" evidence="3 4">
    <location>
        <position position="166"/>
    </location>
</feature>
<dbReference type="PANTHER" id="PTHR42872:SF3">
    <property type="entry name" value="PROTEIN-GLUTAMATE METHYLESTERASE_PROTEIN-GLUTAMINE GLUTAMINASE 1"/>
    <property type="match status" value="1"/>
</dbReference>
<dbReference type="RefSeq" id="WP_183603356.1">
    <property type="nucleotide sequence ID" value="NZ_JACHXK010000017.1"/>
</dbReference>
<dbReference type="CDD" id="cd17541">
    <property type="entry name" value="REC_CheB-like"/>
    <property type="match status" value="1"/>
</dbReference>
<dbReference type="PROSITE" id="PS50122">
    <property type="entry name" value="CHEB"/>
    <property type="match status" value="1"/>
</dbReference>
<comment type="subcellular location">
    <subcellularLocation>
        <location evidence="3">Cytoplasm</location>
    </subcellularLocation>
</comment>
<dbReference type="SUPFAM" id="SSF52738">
    <property type="entry name" value="Methylesterase CheB, C-terminal domain"/>
    <property type="match status" value="1"/>
</dbReference>
<comment type="similarity">
    <text evidence="3">Belongs to the CheB family.</text>
</comment>
<dbReference type="PANTHER" id="PTHR42872">
    <property type="entry name" value="PROTEIN-GLUTAMATE METHYLESTERASE/PROTEIN-GLUTAMINE GLUTAMINASE"/>
    <property type="match status" value="1"/>
</dbReference>
<dbReference type="GO" id="GO:0000156">
    <property type="term" value="F:phosphorelay response regulator activity"/>
    <property type="evidence" value="ECO:0007669"/>
    <property type="project" value="InterPro"/>
</dbReference>
<dbReference type="GO" id="GO:0005737">
    <property type="term" value="C:cytoplasm"/>
    <property type="evidence" value="ECO:0007669"/>
    <property type="project" value="UniProtKB-SubCell"/>
</dbReference>
<evidence type="ECO:0000256" key="1">
    <source>
        <dbReference type="ARBA" id="ARBA00022801"/>
    </source>
</evidence>
<comment type="catalytic activity">
    <reaction evidence="3">
        <text>L-glutaminyl-[protein] + H2O = L-glutamyl-[protein] + NH4(+)</text>
        <dbReference type="Rhea" id="RHEA:16441"/>
        <dbReference type="Rhea" id="RHEA-COMP:10207"/>
        <dbReference type="Rhea" id="RHEA-COMP:10208"/>
        <dbReference type="ChEBI" id="CHEBI:15377"/>
        <dbReference type="ChEBI" id="CHEBI:28938"/>
        <dbReference type="ChEBI" id="CHEBI:29973"/>
        <dbReference type="ChEBI" id="CHEBI:30011"/>
        <dbReference type="EC" id="3.5.1.44"/>
    </reaction>
</comment>